<comment type="caution">
    <text evidence="1">The sequence shown here is derived from an EMBL/GenBank/DDBJ whole genome shotgun (WGS) entry which is preliminary data.</text>
</comment>
<proteinExistence type="predicted"/>
<reference evidence="2" key="1">
    <citation type="journal article" date="2022" name="Mol. Ecol. Resour.">
        <title>The genomes of chicory, endive, great burdock and yacon provide insights into Asteraceae palaeo-polyploidization history and plant inulin production.</title>
        <authorList>
            <person name="Fan W."/>
            <person name="Wang S."/>
            <person name="Wang H."/>
            <person name="Wang A."/>
            <person name="Jiang F."/>
            <person name="Liu H."/>
            <person name="Zhao H."/>
            <person name="Xu D."/>
            <person name="Zhang Y."/>
        </authorList>
    </citation>
    <scope>NUCLEOTIDE SEQUENCE [LARGE SCALE GENOMIC DNA]</scope>
    <source>
        <strain evidence="2">cv. Yunnan</strain>
    </source>
</reference>
<gene>
    <name evidence="1" type="ORF">L1987_20795</name>
</gene>
<accession>A0ACB9ISU6</accession>
<dbReference type="EMBL" id="CM042024">
    <property type="protein sequence ID" value="KAI3811079.1"/>
    <property type="molecule type" value="Genomic_DNA"/>
</dbReference>
<reference evidence="1 2" key="2">
    <citation type="journal article" date="2022" name="Mol. Ecol. Resour.">
        <title>The genomes of chicory, endive, great burdock and yacon provide insights into Asteraceae paleo-polyploidization history and plant inulin production.</title>
        <authorList>
            <person name="Fan W."/>
            <person name="Wang S."/>
            <person name="Wang H."/>
            <person name="Wang A."/>
            <person name="Jiang F."/>
            <person name="Liu H."/>
            <person name="Zhao H."/>
            <person name="Xu D."/>
            <person name="Zhang Y."/>
        </authorList>
    </citation>
    <scope>NUCLEOTIDE SEQUENCE [LARGE SCALE GENOMIC DNA]</scope>
    <source>
        <strain evidence="2">cv. Yunnan</strain>
        <tissue evidence="1">Leaves</tissue>
    </source>
</reference>
<keyword evidence="2" id="KW-1185">Reference proteome</keyword>
<organism evidence="1 2">
    <name type="scientific">Smallanthus sonchifolius</name>
    <dbReference type="NCBI Taxonomy" id="185202"/>
    <lineage>
        <taxon>Eukaryota</taxon>
        <taxon>Viridiplantae</taxon>
        <taxon>Streptophyta</taxon>
        <taxon>Embryophyta</taxon>
        <taxon>Tracheophyta</taxon>
        <taxon>Spermatophyta</taxon>
        <taxon>Magnoliopsida</taxon>
        <taxon>eudicotyledons</taxon>
        <taxon>Gunneridae</taxon>
        <taxon>Pentapetalae</taxon>
        <taxon>asterids</taxon>
        <taxon>campanulids</taxon>
        <taxon>Asterales</taxon>
        <taxon>Asteraceae</taxon>
        <taxon>Asteroideae</taxon>
        <taxon>Heliantheae alliance</taxon>
        <taxon>Millerieae</taxon>
        <taxon>Smallanthus</taxon>
    </lineage>
</organism>
<evidence type="ECO:0000313" key="1">
    <source>
        <dbReference type="EMBL" id="KAI3811079.1"/>
    </source>
</evidence>
<name>A0ACB9ISU6_9ASTR</name>
<dbReference type="Proteomes" id="UP001056120">
    <property type="component" value="Linkage Group LG07"/>
</dbReference>
<sequence length="111" mass="12466">MDREIRKMKDVAGEITGMLRNEKRLDRRIDSVVEELTATDHVYNKLADNVDILKERPDTLEAEVVESRARIVQLEAQLEAALEPAEVPDFEPEEVEDEDAESVISSASSGV</sequence>
<protein>
    <submittedName>
        <fullName evidence="1">Uncharacterized protein</fullName>
    </submittedName>
</protein>
<evidence type="ECO:0000313" key="2">
    <source>
        <dbReference type="Proteomes" id="UP001056120"/>
    </source>
</evidence>